<feature type="transmembrane region" description="Helical" evidence="12">
    <location>
        <begin position="345"/>
        <end position="361"/>
    </location>
</feature>
<keyword evidence="10" id="KW-0186">Copper</keyword>
<dbReference type="Proteomes" id="UP001172708">
    <property type="component" value="Unassembled WGS sequence"/>
</dbReference>
<comment type="caution">
    <text evidence="15">The sequence shown here is derived from an EMBL/GenBank/DDBJ whole genome shotgun (WGS) entry which is preliminary data.</text>
</comment>
<evidence type="ECO:0000256" key="6">
    <source>
        <dbReference type="ARBA" id="ARBA00017290"/>
    </source>
</evidence>
<evidence type="ECO:0000256" key="8">
    <source>
        <dbReference type="ARBA" id="ARBA00022737"/>
    </source>
</evidence>
<dbReference type="InterPro" id="IPR045087">
    <property type="entry name" value="Cu-oxidase_fam"/>
</dbReference>
<dbReference type="PANTHER" id="PTHR11709">
    <property type="entry name" value="MULTI-COPPER OXIDASE"/>
    <property type="match status" value="1"/>
</dbReference>
<keyword evidence="16" id="KW-1185">Reference proteome</keyword>
<reference evidence="15" key="1">
    <citation type="submission" date="2023-06" db="EMBL/GenBank/DDBJ databases">
        <title>Egi l300058.</title>
        <authorList>
            <person name="Gao L."/>
            <person name="Fang B.-Z."/>
            <person name="Li W.-J."/>
        </authorList>
    </citation>
    <scope>NUCLEOTIDE SEQUENCE</scope>
    <source>
        <strain evidence="15">EGI L300058</strain>
    </source>
</reference>
<evidence type="ECO:0000256" key="10">
    <source>
        <dbReference type="ARBA" id="ARBA00023008"/>
    </source>
</evidence>
<comment type="similarity">
    <text evidence="3">Belongs to the multicopper oxidase family.</text>
</comment>
<dbReference type="EC" id="1.7.2.1" evidence="5"/>
<evidence type="ECO:0000256" key="9">
    <source>
        <dbReference type="ARBA" id="ARBA00023002"/>
    </source>
</evidence>
<dbReference type="InterPro" id="IPR011707">
    <property type="entry name" value="Cu-oxidase-like_N"/>
</dbReference>
<feature type="transmembrane region" description="Helical" evidence="12">
    <location>
        <begin position="425"/>
        <end position="442"/>
    </location>
</feature>
<keyword evidence="12" id="KW-1133">Transmembrane helix</keyword>
<evidence type="ECO:0000259" key="14">
    <source>
        <dbReference type="Pfam" id="PF13473"/>
    </source>
</evidence>
<dbReference type="Pfam" id="PF07732">
    <property type="entry name" value="Cu-oxidase_3"/>
    <property type="match status" value="1"/>
</dbReference>
<feature type="transmembrane region" description="Helical" evidence="12">
    <location>
        <begin position="173"/>
        <end position="197"/>
    </location>
</feature>
<keyword evidence="7" id="KW-0479">Metal-binding</keyword>
<evidence type="ECO:0000256" key="2">
    <source>
        <dbReference type="ARBA" id="ARBA00001973"/>
    </source>
</evidence>
<proteinExistence type="inferred from homology"/>
<organism evidence="15 16">
    <name type="scientific">Demequina muriae</name>
    <dbReference type="NCBI Taxonomy" id="3051664"/>
    <lineage>
        <taxon>Bacteria</taxon>
        <taxon>Bacillati</taxon>
        <taxon>Actinomycetota</taxon>
        <taxon>Actinomycetes</taxon>
        <taxon>Micrococcales</taxon>
        <taxon>Demequinaceae</taxon>
        <taxon>Demequina</taxon>
    </lineage>
</organism>
<comment type="catalytic activity">
    <reaction evidence="11">
        <text>nitric oxide + Fe(III)-[cytochrome c] + H2O = Fe(II)-[cytochrome c] + nitrite + 2 H(+)</text>
        <dbReference type="Rhea" id="RHEA:15233"/>
        <dbReference type="Rhea" id="RHEA-COMP:10350"/>
        <dbReference type="Rhea" id="RHEA-COMP:14399"/>
        <dbReference type="ChEBI" id="CHEBI:15377"/>
        <dbReference type="ChEBI" id="CHEBI:15378"/>
        <dbReference type="ChEBI" id="CHEBI:16301"/>
        <dbReference type="ChEBI" id="CHEBI:16480"/>
        <dbReference type="ChEBI" id="CHEBI:29033"/>
        <dbReference type="ChEBI" id="CHEBI:29034"/>
        <dbReference type="EC" id="1.7.2.1"/>
    </reaction>
</comment>
<feature type="domain" description="EfeO-type cupredoxin-like" evidence="14">
    <location>
        <begin position="460"/>
        <end position="523"/>
    </location>
</feature>
<keyword evidence="8" id="KW-0677">Repeat</keyword>
<feature type="transmembrane region" description="Helical" evidence="12">
    <location>
        <begin position="367"/>
        <end position="390"/>
    </location>
</feature>
<keyword evidence="12" id="KW-0812">Transmembrane</keyword>
<evidence type="ECO:0000256" key="5">
    <source>
        <dbReference type="ARBA" id="ARBA00011882"/>
    </source>
</evidence>
<evidence type="ECO:0000256" key="12">
    <source>
        <dbReference type="SAM" id="Phobius"/>
    </source>
</evidence>
<feature type="domain" description="Plastocyanin-like" evidence="13">
    <location>
        <begin position="615"/>
        <end position="720"/>
    </location>
</feature>
<dbReference type="CDD" id="cd11020">
    <property type="entry name" value="CuRO_1_CuNIR"/>
    <property type="match status" value="1"/>
</dbReference>
<dbReference type="InterPro" id="IPR028096">
    <property type="entry name" value="EfeO_Cupredoxin"/>
</dbReference>
<dbReference type="EMBL" id="JAUHQA010000001">
    <property type="protein sequence ID" value="MDN4481526.1"/>
    <property type="molecule type" value="Genomic_DNA"/>
</dbReference>
<dbReference type="Pfam" id="PF13473">
    <property type="entry name" value="Cupredoxin_1"/>
    <property type="match status" value="1"/>
</dbReference>
<sequence>MRARWHLRVHVLVLAWLIAAAVAAAAHRVVPASEWLMVHLLMLGGVTAAMLIWSAHFTQALRRRPLPTGRRGEAARLAGHTSGAIAVIVGLVRAEQVEVIVGAVVLGAVVVWHGVEIALTARGALSNRLGWSTWAYVAAAGSLVVGVVFGVLLSRGGASVEGSARLYVAHVSLMILGWVALTVVATLITLWPTVLAVRMPDTGVRDGRAGLWVMGAGLAAAVIMVALGSRAGTSTAVAVVALGMLIAARAMVSAARSRVPVTVAAWHLACAVAWMIGAAGTWAVTIALASSWDDARSRLGGVLAAFVVGGAAQVLIGALTHLIPMVIGGGPHAVRRARGTVERHALARLVLINGGIALWVLPTPSLVRVGGSVLALAAGVWTLAAIVAAVRTSYRARREPEAQHAVVVPASALADRPRLAGRTPAAVAALALVLTTAAAVAADPGAAGIGASAHADVEPTGRTVEVQVEASQMRFTPGGISIDAGDRLVIEVTNTDDTAHDLVLDTGEASGRLAPGESARMDVGVVGRDIAAWCSIAGHRQMGMTFDIAVQGAAPPQVADGDDAPADAGGSETNGSAAALIDLQASSTVTPHPAALEPAPEGTLHRVTLEVEDVVTEVAPGVTQRLWTFGGSAPAPTLRGTVGDTFEITLVNNGDMGHSIDFHASAIAPDAVMRTIEPGESLTYTFVAERAGAWMYHCSTAPMSLHIANGMAGAVIIDPPGLEPVDREYVVVQSELYLGEQGGIANPAKIADEDPDLVVFNGHATQYRDHPLPAAPGERVRVWVVDAGPSRASSFHVVGAQFDTVFSEGTYLLGGPDRPDGPAGAQSLALQPGQGGFVELMFPEPGHYPFVSHIMVDAERGAAGVFDVDDDHP</sequence>
<dbReference type="InterPro" id="IPR008972">
    <property type="entry name" value="Cupredoxin"/>
</dbReference>
<dbReference type="SUPFAM" id="SSF49503">
    <property type="entry name" value="Cupredoxins"/>
    <property type="match status" value="3"/>
</dbReference>
<evidence type="ECO:0000256" key="3">
    <source>
        <dbReference type="ARBA" id="ARBA00010609"/>
    </source>
</evidence>
<dbReference type="PRINTS" id="PR00695">
    <property type="entry name" value="CUNO2RDTASE"/>
</dbReference>
<feature type="transmembrane region" description="Helical" evidence="12">
    <location>
        <begin position="301"/>
        <end position="324"/>
    </location>
</feature>
<comment type="subunit">
    <text evidence="4">Homotrimer.</text>
</comment>
<comment type="cofactor">
    <cofactor evidence="1">
        <name>Cu(+)</name>
        <dbReference type="ChEBI" id="CHEBI:49552"/>
    </cofactor>
</comment>
<feature type="transmembrane region" description="Helical" evidence="12">
    <location>
        <begin position="264"/>
        <end position="289"/>
    </location>
</feature>
<feature type="transmembrane region" description="Helical" evidence="12">
    <location>
        <begin position="209"/>
        <end position="227"/>
    </location>
</feature>
<evidence type="ECO:0000256" key="11">
    <source>
        <dbReference type="ARBA" id="ARBA00049340"/>
    </source>
</evidence>
<protein>
    <recommendedName>
        <fullName evidence="6">Copper-containing nitrite reductase</fullName>
        <ecNumber evidence="5">1.7.2.1</ecNumber>
    </recommendedName>
</protein>
<dbReference type="RefSeq" id="WP_301143202.1">
    <property type="nucleotide sequence ID" value="NZ_JAUHQA010000001.1"/>
</dbReference>
<dbReference type="Gene3D" id="2.60.40.420">
    <property type="entry name" value="Cupredoxins - blue copper proteins"/>
    <property type="match status" value="3"/>
</dbReference>
<keyword evidence="9" id="KW-0560">Oxidoreductase</keyword>
<feature type="transmembrane region" description="Helical" evidence="12">
    <location>
        <begin position="133"/>
        <end position="153"/>
    </location>
</feature>
<comment type="cofactor">
    <cofactor evidence="2">
        <name>Cu(2+)</name>
        <dbReference type="ChEBI" id="CHEBI:29036"/>
    </cofactor>
</comment>
<keyword evidence="12" id="KW-0472">Membrane</keyword>
<feature type="transmembrane region" description="Helical" evidence="12">
    <location>
        <begin position="74"/>
        <end position="94"/>
    </location>
</feature>
<evidence type="ECO:0000256" key="1">
    <source>
        <dbReference type="ARBA" id="ARBA00001960"/>
    </source>
</evidence>
<evidence type="ECO:0000313" key="15">
    <source>
        <dbReference type="EMBL" id="MDN4481526.1"/>
    </source>
</evidence>
<evidence type="ECO:0000259" key="13">
    <source>
        <dbReference type="Pfam" id="PF07732"/>
    </source>
</evidence>
<evidence type="ECO:0000256" key="4">
    <source>
        <dbReference type="ARBA" id="ARBA00011233"/>
    </source>
</evidence>
<evidence type="ECO:0000256" key="7">
    <source>
        <dbReference type="ARBA" id="ARBA00022723"/>
    </source>
</evidence>
<evidence type="ECO:0000313" key="16">
    <source>
        <dbReference type="Proteomes" id="UP001172708"/>
    </source>
</evidence>
<gene>
    <name evidence="15" type="ORF">QQX02_11390</name>
</gene>
<feature type="transmembrane region" description="Helical" evidence="12">
    <location>
        <begin position="35"/>
        <end position="53"/>
    </location>
</feature>
<dbReference type="InterPro" id="IPR001287">
    <property type="entry name" value="NO2-reductase_Cu"/>
</dbReference>
<feature type="transmembrane region" description="Helical" evidence="12">
    <location>
        <begin position="233"/>
        <end position="252"/>
    </location>
</feature>
<dbReference type="PANTHER" id="PTHR11709:SF394">
    <property type="entry name" value="FI03373P-RELATED"/>
    <property type="match status" value="1"/>
</dbReference>
<accession>A0ABT8GJB7</accession>
<dbReference type="CDD" id="cd04208">
    <property type="entry name" value="CuRO_2_CuNIR"/>
    <property type="match status" value="1"/>
</dbReference>
<feature type="transmembrane region" description="Helical" evidence="12">
    <location>
        <begin position="100"/>
        <end position="121"/>
    </location>
</feature>
<name>A0ABT8GJB7_9MICO</name>